<dbReference type="PANTHER" id="PTHR19288:SF4">
    <property type="entry name" value="RE04130P-RELATED"/>
    <property type="match status" value="1"/>
</dbReference>
<dbReference type="GO" id="GO:0005737">
    <property type="term" value="C:cytoplasm"/>
    <property type="evidence" value="ECO:0007669"/>
    <property type="project" value="TreeGrafter"/>
</dbReference>
<evidence type="ECO:0000313" key="5">
    <source>
        <dbReference type="EMBL" id="ETN60395.1"/>
    </source>
</evidence>
<dbReference type="Proteomes" id="UP000000673">
    <property type="component" value="Unassembled WGS sequence"/>
</dbReference>
<protein>
    <submittedName>
        <fullName evidence="5">4-nitrophenylphosphatase</fullName>
    </submittedName>
</protein>
<feature type="binding site" evidence="4">
    <location>
        <position position="37"/>
    </location>
    <ligand>
        <name>Mg(2+)</name>
        <dbReference type="ChEBI" id="CHEBI:18420"/>
    </ligand>
</feature>
<keyword evidence="7" id="KW-1185">Reference proteome</keyword>
<evidence type="ECO:0000256" key="2">
    <source>
        <dbReference type="PIRSR" id="PIRSR000915-1"/>
    </source>
</evidence>
<organism evidence="5">
    <name type="scientific">Anopheles darlingi</name>
    <name type="common">Mosquito</name>
    <dbReference type="NCBI Taxonomy" id="43151"/>
    <lineage>
        <taxon>Eukaryota</taxon>
        <taxon>Metazoa</taxon>
        <taxon>Ecdysozoa</taxon>
        <taxon>Arthropoda</taxon>
        <taxon>Hexapoda</taxon>
        <taxon>Insecta</taxon>
        <taxon>Pterygota</taxon>
        <taxon>Neoptera</taxon>
        <taxon>Endopterygota</taxon>
        <taxon>Diptera</taxon>
        <taxon>Nematocera</taxon>
        <taxon>Culicoidea</taxon>
        <taxon>Culicidae</taxon>
        <taxon>Anophelinae</taxon>
        <taxon>Anopheles</taxon>
    </lineage>
</organism>
<dbReference type="STRING" id="43151.W5JC25"/>
<dbReference type="eggNOG" id="KOG2882">
    <property type="taxonomic scope" value="Eukaryota"/>
</dbReference>
<evidence type="ECO:0000256" key="3">
    <source>
        <dbReference type="PIRSR" id="PIRSR000915-2"/>
    </source>
</evidence>
<dbReference type="VEuPathDB" id="VectorBase:ADAC007985"/>
<comment type="similarity">
    <text evidence="1">Belongs to the HAD-like hydrolase superfamily.</text>
</comment>
<dbReference type="EMBL" id="ADMH02001942">
    <property type="protein sequence ID" value="ETN60395.1"/>
    <property type="molecule type" value="Genomic_DNA"/>
</dbReference>
<reference evidence="5" key="2">
    <citation type="submission" date="2010-05" db="EMBL/GenBank/DDBJ databases">
        <authorList>
            <person name="Almeida L.G."/>
            <person name="Nicolas M.F."/>
            <person name="Souza R.C."/>
            <person name="Vasconcelos A.T.R."/>
        </authorList>
    </citation>
    <scope>NUCLEOTIDE SEQUENCE</scope>
</reference>
<feature type="binding site" evidence="4">
    <location>
        <position position="255"/>
    </location>
    <ligand>
        <name>Mg(2+)</name>
        <dbReference type="ChEBI" id="CHEBI:18420"/>
    </ligand>
</feature>
<keyword evidence="4" id="KW-0460">Magnesium</keyword>
<dbReference type="OMA" id="WNRYEPI"/>
<dbReference type="InterPro" id="IPR036412">
    <property type="entry name" value="HAD-like_sf"/>
</dbReference>
<dbReference type="EnsemblMetazoa" id="ADAC007985-RA">
    <property type="protein sequence ID" value="ADAC007985-PA"/>
    <property type="gene ID" value="ADAC007985"/>
</dbReference>
<name>W5JC25_ANODA</name>
<dbReference type="Pfam" id="PF13344">
    <property type="entry name" value="Hydrolase_6"/>
    <property type="match status" value="1"/>
</dbReference>
<evidence type="ECO:0000313" key="6">
    <source>
        <dbReference type="EnsemblMetazoa" id="ADAC007985-PA"/>
    </source>
</evidence>
<dbReference type="AlphaFoldDB" id="W5JC25"/>
<dbReference type="InterPro" id="IPR023214">
    <property type="entry name" value="HAD_sf"/>
</dbReference>
<feature type="binding site" evidence="3">
    <location>
        <position position="229"/>
    </location>
    <ligand>
        <name>substrate</name>
    </ligand>
</feature>
<evidence type="ECO:0000256" key="1">
    <source>
        <dbReference type="PIRNR" id="PIRNR000915"/>
    </source>
</evidence>
<sequence>MASGRREAKVPKNLTQLSIEEKTQFLNSFDMVQTDCDGVLWNIKDIFPGGELSIRALRNNGKRVIFVSNNSVRTMEDYRNKLGRLTDYTLDEDDVVHPARTIVQYLRWRKFDALCYVIGSTNFKNYIREAGFRIIDGPDVPIEGLRDAIAQINDQQPVKAVIVDFDHNCNNLQLQRAQLYLQRCNDCWFIAGAMDKVLPVGPQMRLIGSGFYVEMLQQLADRKPIVLGKPGLEMSKVIKRLYSIEDSRRVLFVGDQPGSDVKFGSISGFQTLLVGTGGVRPEHLRAESQDRDEETVPDYYIPTFADLAQVVLDVQTNVAKPVL</sequence>
<dbReference type="FunFam" id="3.40.50.1000:FF:000170">
    <property type="entry name" value="4-nitrophenylphosphatase"/>
    <property type="match status" value="1"/>
</dbReference>
<keyword evidence="1" id="KW-0378">Hydrolase</keyword>
<dbReference type="PIRSF" id="PIRSF000915">
    <property type="entry name" value="PGP-type_phosphatase"/>
    <property type="match status" value="1"/>
</dbReference>
<gene>
    <name evidence="5" type="ORF">AND_007985</name>
</gene>
<dbReference type="GO" id="GO:0046872">
    <property type="term" value="F:metal ion binding"/>
    <property type="evidence" value="ECO:0007669"/>
    <property type="project" value="UniProtKB-KW"/>
</dbReference>
<dbReference type="SUPFAM" id="SSF56784">
    <property type="entry name" value="HAD-like"/>
    <property type="match status" value="1"/>
</dbReference>
<dbReference type="PANTHER" id="PTHR19288">
    <property type="entry name" value="4-NITROPHENYLPHOSPHATASE-RELATED"/>
    <property type="match status" value="1"/>
</dbReference>
<dbReference type="Pfam" id="PF13242">
    <property type="entry name" value="Hydrolase_like"/>
    <property type="match status" value="1"/>
</dbReference>
<feature type="binding site" evidence="3">
    <location>
        <begin position="68"/>
        <end position="70"/>
    </location>
    <ligand>
        <name>substrate</name>
    </ligand>
</feature>
<evidence type="ECO:0000256" key="4">
    <source>
        <dbReference type="PIRSR" id="PIRSR000915-3"/>
    </source>
</evidence>
<feature type="active site" description="Nucleophile" evidence="2">
    <location>
        <position position="35"/>
    </location>
</feature>
<dbReference type="Gene3D" id="3.40.50.1000">
    <property type="entry name" value="HAD superfamily/HAD-like"/>
    <property type="match status" value="2"/>
</dbReference>
<proteinExistence type="inferred from homology"/>
<evidence type="ECO:0000313" key="7">
    <source>
        <dbReference type="Proteomes" id="UP000000673"/>
    </source>
</evidence>
<accession>W5JC25</accession>
<feature type="binding site" evidence="4">
    <location>
        <position position="35"/>
    </location>
    <ligand>
        <name>Mg(2+)</name>
        <dbReference type="ChEBI" id="CHEBI:18420"/>
    </ligand>
</feature>
<comment type="cofactor">
    <cofactor evidence="4">
        <name>Mg(2+)</name>
        <dbReference type="ChEBI" id="CHEBI:18420"/>
    </cofactor>
    <text evidence="4">Divalent metal ions. Mg(2+) is the most effective.</text>
</comment>
<dbReference type="InterPro" id="IPR006357">
    <property type="entry name" value="HAD-SF_hydro_IIA"/>
</dbReference>
<dbReference type="NCBIfam" id="TIGR01460">
    <property type="entry name" value="HAD-SF-IIA"/>
    <property type="match status" value="1"/>
</dbReference>
<keyword evidence="4" id="KW-0479">Metal-binding</keyword>
<reference evidence="5" key="3">
    <citation type="journal article" date="2013" name="Nucleic Acids Res.">
        <title>The genome of Anopheles darlingi, the main neotropical malaria vector.</title>
        <authorList>
            <person name="Marinotti O."/>
            <person name="Cerqueira G.C."/>
            <person name="de Almeida L.G."/>
            <person name="Ferro M.I."/>
            <person name="Loreto E.L."/>
            <person name="Zaha A."/>
            <person name="Teixeira S.M."/>
            <person name="Wespiser A.R."/>
            <person name="Almeida E Silva A."/>
            <person name="Schlindwein A.D."/>
            <person name="Pacheco A.C."/>
            <person name="Silva A.L."/>
            <person name="Graveley B.R."/>
            <person name="Walenz B.P."/>
            <person name="Lima Bde A."/>
            <person name="Ribeiro C.A."/>
            <person name="Nunes-Silva C.G."/>
            <person name="de Carvalho C.R."/>
            <person name="Soares C.M."/>
            <person name="de Menezes C.B."/>
            <person name="Matiolli C."/>
            <person name="Caffrey D."/>
            <person name="Araujo D.A."/>
            <person name="de Oliveira D.M."/>
            <person name="Golenbock D."/>
            <person name="Grisard E.C."/>
            <person name="Fantinatti-Garboggini F."/>
            <person name="de Carvalho F.M."/>
            <person name="Barcellos F.G."/>
            <person name="Prosdocimi F."/>
            <person name="May G."/>
            <person name="Azevedo Junior G.M."/>
            <person name="Guimaraes G.M."/>
            <person name="Goldman G.H."/>
            <person name="Padilha I.Q."/>
            <person name="Batista Jda S."/>
            <person name="Ferro J.A."/>
            <person name="Ribeiro J.M."/>
            <person name="Fietto J.L."/>
            <person name="Dabbas K.M."/>
            <person name="Cerdeira L."/>
            <person name="Agnez-Lima L.F."/>
            <person name="Brocchi M."/>
            <person name="de Carvalho M.O."/>
            <person name="Teixeira Mde M."/>
            <person name="Diniz Maia Mde M."/>
            <person name="Goldman M.H."/>
            <person name="Cruz Schneider M.P."/>
            <person name="Felipe M.S."/>
            <person name="Hungria M."/>
            <person name="Nicolas M.F."/>
            <person name="Pereira M."/>
            <person name="Montes M.A."/>
            <person name="Cantao M.E."/>
            <person name="Vincentz M."/>
            <person name="Rafael M.S."/>
            <person name="Silverman N."/>
            <person name="Stoco P.H."/>
            <person name="Souza R.C."/>
            <person name="Vicentini R."/>
            <person name="Gazzinelli R.T."/>
            <person name="Neves Rde O."/>
            <person name="Silva R."/>
            <person name="Astolfi-Filho S."/>
            <person name="Maciel T.E."/>
            <person name="Urmenyi T.P."/>
            <person name="Tadei W.P."/>
            <person name="Camargo E.P."/>
            <person name="de Vasconcelos A.T."/>
        </authorList>
    </citation>
    <scope>NUCLEOTIDE SEQUENCE</scope>
</reference>
<dbReference type="GO" id="GO:0016791">
    <property type="term" value="F:phosphatase activity"/>
    <property type="evidence" value="ECO:0007669"/>
    <property type="project" value="TreeGrafter"/>
</dbReference>
<dbReference type="HOGENOM" id="CLU_043473_0_2_1"/>
<feature type="active site" description="Proton donor" evidence="2">
    <location>
        <position position="37"/>
    </location>
</feature>
<dbReference type="VEuPathDB" id="VectorBase:ADAR2_009605"/>
<reference evidence="5 7" key="1">
    <citation type="journal article" date="2010" name="BMC Genomics">
        <title>Combination of measures distinguishes pre-miRNAs from other stem-loops in the genome of the newly sequenced Anopheles darlingi.</title>
        <authorList>
            <person name="Mendes N.D."/>
            <person name="Freitas A.T."/>
            <person name="Vasconcelos A.T."/>
            <person name="Sagot M.F."/>
        </authorList>
    </citation>
    <scope>NUCLEOTIDE SEQUENCE</scope>
</reference>
<reference evidence="6" key="4">
    <citation type="submission" date="2015-06" db="UniProtKB">
        <authorList>
            <consortium name="EnsemblMetazoa"/>
        </authorList>
    </citation>
    <scope>IDENTIFICATION</scope>
</reference>